<sequence>MKKQLPSTMNDSIVTEYLQALLSSGQKKEHHETKDLLEYIDQLEQQFGILISEMQELRRTVEQLQNPQTRSRLKEPIDKVNIVLTNGKNKVAEIKTNMIDSMKQSLSDMKKRGKDATIKAIDTLHIKNALQSINKVLAQSYHSMNQFSLTVNQITNEIRSAKRNMKNIGRIMLGQQPITYTLDTSRLNLIQKATHSIINHIGHIGNHTQKILSKFNNLQKQSVKQDLKLLDNRKKEFKKPKKEMIR</sequence>
<protein>
    <recommendedName>
        <fullName evidence="3">Toxic anion resistance protein (TelA)</fullName>
    </recommendedName>
</protein>
<accession>A0A829Z9S4</accession>
<name>A0A829Z9S4_9FIRM</name>
<reference evidence="1 2" key="1">
    <citation type="journal article" date="2020" name="Microbiome">
        <title>Single-cell genomics of uncultured bacteria reveals dietary fiber responders in the mouse gut microbiota.</title>
        <authorList>
            <person name="Chijiiwa R."/>
            <person name="Hosokawa M."/>
            <person name="Kogawa M."/>
            <person name="Nishikawa Y."/>
            <person name="Ide K."/>
            <person name="Sakanashi C."/>
            <person name="Takahashi K."/>
            <person name="Takeyama H."/>
        </authorList>
    </citation>
    <scope>NUCLEOTIDE SEQUENCE [LARGE SCALE GENOMIC DNA]</scope>
    <source>
        <strain evidence="1">IMSAGC_017</strain>
    </source>
</reference>
<dbReference type="Proteomes" id="UP000490821">
    <property type="component" value="Unassembled WGS sequence"/>
</dbReference>
<evidence type="ECO:0008006" key="3">
    <source>
        <dbReference type="Google" id="ProtNLM"/>
    </source>
</evidence>
<evidence type="ECO:0000313" key="1">
    <source>
        <dbReference type="EMBL" id="GFI40722.1"/>
    </source>
</evidence>
<gene>
    <name evidence="1" type="ORF">IMSAGC017_00757</name>
</gene>
<proteinExistence type="predicted"/>
<dbReference type="Pfam" id="PF20379">
    <property type="entry name" value="DUF6674"/>
    <property type="match status" value="1"/>
</dbReference>
<dbReference type="AlphaFoldDB" id="A0A829Z9S4"/>
<comment type="caution">
    <text evidence="1">The sequence shown here is derived from an EMBL/GenBank/DDBJ whole genome shotgun (WGS) entry which is preliminary data.</text>
</comment>
<dbReference type="RefSeq" id="WP_172472172.1">
    <property type="nucleotide sequence ID" value="NZ_BLMI01000080.1"/>
</dbReference>
<organism evidence="1 2">
    <name type="scientific">Thomasclavelia cocleata</name>
    <dbReference type="NCBI Taxonomy" id="69824"/>
    <lineage>
        <taxon>Bacteria</taxon>
        <taxon>Bacillati</taxon>
        <taxon>Bacillota</taxon>
        <taxon>Erysipelotrichia</taxon>
        <taxon>Erysipelotrichales</taxon>
        <taxon>Coprobacillaceae</taxon>
        <taxon>Thomasclavelia</taxon>
    </lineage>
</organism>
<dbReference type="InterPro" id="IPR046656">
    <property type="entry name" value="DUF6674"/>
</dbReference>
<evidence type="ECO:0000313" key="2">
    <source>
        <dbReference type="Proteomes" id="UP000490821"/>
    </source>
</evidence>
<dbReference type="EMBL" id="BLMI01000080">
    <property type="protein sequence ID" value="GFI40722.1"/>
    <property type="molecule type" value="Genomic_DNA"/>
</dbReference>